<dbReference type="PANTHER" id="PTHR31299">
    <property type="entry name" value="ESTERASE, PUTATIVE (AFU_ORTHOLOGUE AFUA_1G05850)-RELATED"/>
    <property type="match status" value="1"/>
</dbReference>
<proteinExistence type="predicted"/>
<dbReference type="PANTHER" id="PTHR31299:SF0">
    <property type="entry name" value="ESTERASE, PUTATIVE (AFU_ORTHOLOGUE AFUA_1G05850)-RELATED"/>
    <property type="match status" value="1"/>
</dbReference>
<dbReference type="Proteomes" id="UP000829494">
    <property type="component" value="Chromosome"/>
</dbReference>
<accession>A0ABY3ZDQ6</accession>
<dbReference type="InterPro" id="IPR052036">
    <property type="entry name" value="Hydrolase/PRTase-associated"/>
</dbReference>
<dbReference type="Pfam" id="PF05139">
    <property type="entry name" value="Erythro_esteras"/>
    <property type="match status" value="2"/>
</dbReference>
<organism evidence="1 2">
    <name type="scientific">Streptomyces rimosus subsp. rimosus</name>
    <dbReference type="NCBI Taxonomy" id="132474"/>
    <lineage>
        <taxon>Bacteria</taxon>
        <taxon>Bacillati</taxon>
        <taxon>Actinomycetota</taxon>
        <taxon>Actinomycetes</taxon>
        <taxon>Kitasatosporales</taxon>
        <taxon>Streptomycetaceae</taxon>
        <taxon>Streptomyces</taxon>
    </lineage>
</organism>
<reference evidence="1 2" key="1">
    <citation type="submission" date="2022-03" db="EMBL/GenBank/DDBJ databases">
        <title>Complete genome of Streptomyces rimosus ssp. rimosus R7 (=ATCC 10970).</title>
        <authorList>
            <person name="Beganovic S."/>
            <person name="Ruckert C."/>
            <person name="Busche T."/>
            <person name="Kalinowski J."/>
            <person name="Wittmann C."/>
        </authorList>
    </citation>
    <scope>NUCLEOTIDE SEQUENCE [LARGE SCALE GENOMIC DNA]</scope>
    <source>
        <strain evidence="1 2">R7</strain>
    </source>
</reference>
<dbReference type="CDD" id="cd14728">
    <property type="entry name" value="Ere-like"/>
    <property type="match status" value="1"/>
</dbReference>
<dbReference type="RefSeq" id="WP_003986061.1">
    <property type="nucleotide sequence ID" value="NZ_CP043497.1"/>
</dbReference>
<gene>
    <name evidence="1" type="ORF">SRIMR7_38035</name>
</gene>
<keyword evidence="2" id="KW-1185">Reference proteome</keyword>
<name>A0ABY3ZDQ6_STRRM</name>
<dbReference type="InterPro" id="IPR007815">
    <property type="entry name" value="Emycin_Estase"/>
</dbReference>
<sequence length="313" mass="33835">MTTTAVAAWIRDHAHPLTMADPGAPADDLAPLDGLVRGARVVAVGASTRLSHELAGVSHRILRFLVERHGFRSLALEGDDAVRAGLDAYVRTGAGDPRAMLAQARPFWRIEEIADAVEWMRAYNVAHPDDPVRFAGAPEGQRVPQGPGGLADIERVLAEDTIRWQQHTGDKVVYWGGLAHTVKGDPRTVSPSSPPATHRNAGGYLREHYGSGYVSIGLTFHHGSAPMAVPAPPEEFAEATLGRSGLPDAYLWNLRAPSPAAVREWLTAPVRTRLVGPRYDARDYAAHHLSGGSLADWFDALVHVRTVSSARFL</sequence>
<dbReference type="GeneID" id="66852882"/>
<evidence type="ECO:0000313" key="2">
    <source>
        <dbReference type="Proteomes" id="UP000829494"/>
    </source>
</evidence>
<dbReference type="SUPFAM" id="SSF159501">
    <property type="entry name" value="EreA/ChaN-like"/>
    <property type="match status" value="2"/>
</dbReference>
<evidence type="ECO:0000313" key="1">
    <source>
        <dbReference type="EMBL" id="UNZ07975.1"/>
    </source>
</evidence>
<dbReference type="Gene3D" id="3.30.1870.10">
    <property type="entry name" value="EreA-like, domain 2"/>
    <property type="match status" value="1"/>
</dbReference>
<protein>
    <submittedName>
        <fullName evidence="1">Erythromycin esterase</fullName>
    </submittedName>
</protein>
<dbReference type="Gene3D" id="3.40.1660.10">
    <property type="entry name" value="EreA-like (biosynthetic domain)"/>
    <property type="match status" value="1"/>
</dbReference>
<dbReference type="EMBL" id="CP094298">
    <property type="protein sequence ID" value="UNZ07975.1"/>
    <property type="molecule type" value="Genomic_DNA"/>
</dbReference>